<feature type="chain" id="PRO_5025499599" description="Secreted protein" evidence="1">
    <location>
        <begin position="19"/>
        <end position="261"/>
    </location>
</feature>
<proteinExistence type="predicted"/>
<reference evidence="2" key="1">
    <citation type="journal article" date="2020" name="Stud. Mycol.">
        <title>101 Dothideomycetes genomes: a test case for predicting lifestyles and emergence of pathogens.</title>
        <authorList>
            <person name="Haridas S."/>
            <person name="Albert R."/>
            <person name="Binder M."/>
            <person name="Bloem J."/>
            <person name="Labutti K."/>
            <person name="Salamov A."/>
            <person name="Andreopoulos B."/>
            <person name="Baker S."/>
            <person name="Barry K."/>
            <person name="Bills G."/>
            <person name="Bluhm B."/>
            <person name="Cannon C."/>
            <person name="Castanera R."/>
            <person name="Culley D."/>
            <person name="Daum C."/>
            <person name="Ezra D."/>
            <person name="Gonzalez J."/>
            <person name="Henrissat B."/>
            <person name="Kuo A."/>
            <person name="Liang C."/>
            <person name="Lipzen A."/>
            <person name="Lutzoni F."/>
            <person name="Magnuson J."/>
            <person name="Mondo S."/>
            <person name="Nolan M."/>
            <person name="Ohm R."/>
            <person name="Pangilinan J."/>
            <person name="Park H.-J."/>
            <person name="Ramirez L."/>
            <person name="Alfaro M."/>
            <person name="Sun H."/>
            <person name="Tritt A."/>
            <person name="Yoshinaga Y."/>
            <person name="Zwiers L.-H."/>
            <person name="Turgeon B."/>
            <person name="Goodwin S."/>
            <person name="Spatafora J."/>
            <person name="Crous P."/>
            <person name="Grigoriev I."/>
        </authorList>
    </citation>
    <scope>NUCLEOTIDE SEQUENCE</scope>
    <source>
        <strain evidence="2">CBS 119687</strain>
    </source>
</reference>
<sequence>MLLSLLLSLLGLTSLALCIPALPSLPPSSAVAIPYNLPNINTNTNTAPTSQQPGWTQLCTGNSHDGVCLSVHSLDNTCTTIAAPVKFNVWSITQHKGVFCTYHEKDDCSDKHRYTLDSYSIDKSSQLTDAHIATKIGAVRCHESKGLTATKEESKRTTALSPNILASPGRLVLCPDADFRGECVEINALNICVQLRGAIWKHVYSMIQSPGAVCYFVADDGCNITMPVLIVDSKKSQGEVNTELKMDRAERITGVMCGGRA</sequence>
<feature type="signal peptide" evidence="1">
    <location>
        <begin position="1"/>
        <end position="18"/>
    </location>
</feature>
<dbReference type="Proteomes" id="UP000799771">
    <property type="component" value="Unassembled WGS sequence"/>
</dbReference>
<dbReference type="RefSeq" id="XP_033529198.1">
    <property type="nucleotide sequence ID" value="XM_033666396.1"/>
</dbReference>
<gene>
    <name evidence="2" type="ORF">P153DRAFT_352748</name>
</gene>
<organism evidence="2 3">
    <name type="scientific">Dothidotthia symphoricarpi CBS 119687</name>
    <dbReference type="NCBI Taxonomy" id="1392245"/>
    <lineage>
        <taxon>Eukaryota</taxon>
        <taxon>Fungi</taxon>
        <taxon>Dikarya</taxon>
        <taxon>Ascomycota</taxon>
        <taxon>Pezizomycotina</taxon>
        <taxon>Dothideomycetes</taxon>
        <taxon>Pleosporomycetidae</taxon>
        <taxon>Pleosporales</taxon>
        <taxon>Dothidotthiaceae</taxon>
        <taxon>Dothidotthia</taxon>
    </lineage>
</organism>
<dbReference type="GeneID" id="54406828"/>
<dbReference type="AlphaFoldDB" id="A0A6A6AWA9"/>
<protein>
    <recommendedName>
        <fullName evidence="4">Secreted protein</fullName>
    </recommendedName>
</protein>
<dbReference type="EMBL" id="ML977497">
    <property type="protein sequence ID" value="KAF2134811.1"/>
    <property type="molecule type" value="Genomic_DNA"/>
</dbReference>
<keyword evidence="3" id="KW-1185">Reference proteome</keyword>
<keyword evidence="1" id="KW-0732">Signal</keyword>
<name>A0A6A6AWA9_9PLEO</name>
<evidence type="ECO:0000313" key="2">
    <source>
        <dbReference type="EMBL" id="KAF2134811.1"/>
    </source>
</evidence>
<accession>A0A6A6AWA9</accession>
<evidence type="ECO:0000313" key="3">
    <source>
        <dbReference type="Proteomes" id="UP000799771"/>
    </source>
</evidence>
<evidence type="ECO:0000256" key="1">
    <source>
        <dbReference type="SAM" id="SignalP"/>
    </source>
</evidence>
<evidence type="ECO:0008006" key="4">
    <source>
        <dbReference type="Google" id="ProtNLM"/>
    </source>
</evidence>